<comment type="caution">
    <text evidence="6">The sequence shown here is derived from an EMBL/GenBank/DDBJ whole genome shotgun (WGS) entry which is preliminary data.</text>
</comment>
<feature type="compositionally biased region" description="Low complexity" evidence="4">
    <location>
        <begin position="13"/>
        <end position="30"/>
    </location>
</feature>
<dbReference type="EC" id="2.1.1.185" evidence="6"/>
<dbReference type="InterPro" id="IPR029064">
    <property type="entry name" value="Ribosomal_eL30-like_sf"/>
</dbReference>
<dbReference type="GO" id="GO:0005829">
    <property type="term" value="C:cytosol"/>
    <property type="evidence" value="ECO:0007669"/>
    <property type="project" value="TreeGrafter"/>
</dbReference>
<accession>A0A7W6RZ94</accession>
<dbReference type="Gene3D" id="3.30.1330.30">
    <property type="match status" value="1"/>
</dbReference>
<dbReference type="SUPFAM" id="SSF75217">
    <property type="entry name" value="alpha/beta knot"/>
    <property type="match status" value="1"/>
</dbReference>
<dbReference type="AlphaFoldDB" id="A0A7W6RZ94"/>
<dbReference type="RefSeq" id="WP_184433849.1">
    <property type="nucleotide sequence ID" value="NZ_JACIGI010000010.1"/>
</dbReference>
<dbReference type="InterPro" id="IPR004441">
    <property type="entry name" value="rRNA_MeTrfase_TrmH"/>
</dbReference>
<dbReference type="PANTHER" id="PTHR46429:SF1">
    <property type="entry name" value="23S RRNA (GUANOSINE-2'-O-)-METHYLTRANSFERASE RLMB"/>
    <property type="match status" value="1"/>
</dbReference>
<evidence type="ECO:0000313" key="6">
    <source>
        <dbReference type="EMBL" id="MBB4285877.1"/>
    </source>
</evidence>
<comment type="similarity">
    <text evidence="1">Belongs to the class IV-like SAM-binding methyltransferase superfamily. RNA methyltransferase TrmH family.</text>
</comment>
<dbReference type="NCBIfam" id="TIGR00186">
    <property type="entry name" value="rRNA_methyl_3"/>
    <property type="match status" value="1"/>
</dbReference>
<evidence type="ECO:0000259" key="5">
    <source>
        <dbReference type="SMART" id="SM00967"/>
    </source>
</evidence>
<evidence type="ECO:0000313" key="7">
    <source>
        <dbReference type="Proteomes" id="UP000555728"/>
    </source>
</evidence>
<keyword evidence="7" id="KW-1185">Reference proteome</keyword>
<feature type="domain" description="RNA 2-O ribose methyltransferase substrate binding" evidence="5">
    <location>
        <begin position="40"/>
        <end position="113"/>
    </location>
</feature>
<evidence type="ECO:0000256" key="3">
    <source>
        <dbReference type="ARBA" id="ARBA00022679"/>
    </source>
</evidence>
<keyword evidence="3 6" id="KW-0808">Transferase</keyword>
<dbReference type="GO" id="GO:0003723">
    <property type="term" value="F:RNA binding"/>
    <property type="evidence" value="ECO:0007669"/>
    <property type="project" value="InterPro"/>
</dbReference>
<dbReference type="CDD" id="cd18103">
    <property type="entry name" value="SpoU-like_RlmB"/>
    <property type="match status" value="1"/>
</dbReference>
<evidence type="ECO:0000256" key="1">
    <source>
        <dbReference type="ARBA" id="ARBA00007228"/>
    </source>
</evidence>
<evidence type="ECO:0000256" key="4">
    <source>
        <dbReference type="SAM" id="MobiDB-lite"/>
    </source>
</evidence>
<dbReference type="GO" id="GO:0006396">
    <property type="term" value="P:RNA processing"/>
    <property type="evidence" value="ECO:0007669"/>
    <property type="project" value="InterPro"/>
</dbReference>
<sequence>MSRPPRSGRPGRRSAAPPRSPARAPAGPSRDGPSAPGPLRLYGRHPVLAALANPTRPLSRLLATAEAAPTVSDAAAGRGLTVETVARAALDALAPPGAVHQGLVLEAGPLPERAVEDIAPAGPAESAVVVVLDQVSDPHNVGAILRSAAAFGARAVVTQDRHSPAETGTLAKAASGALERVPLVRVANIARALDALRDRGYWSVGLAAEAPTTLAGARLTGPLALVLGAEGSGLRRLTRARCDHLARLPMTDAVESLNVSNACAVALYELRRTTLEGRAGRENADRATGGSSA</sequence>
<protein>
    <submittedName>
        <fullName evidence="6">23S rRNA (Guanosine2251-2'-O)-methyltransferase</fullName>
        <ecNumber evidence="6">2.1.1.185</ecNumber>
    </submittedName>
</protein>
<dbReference type="Proteomes" id="UP000555728">
    <property type="component" value="Unassembled WGS sequence"/>
</dbReference>
<dbReference type="InterPro" id="IPR029028">
    <property type="entry name" value="Alpha/beta_knot_MTases"/>
</dbReference>
<dbReference type="SUPFAM" id="SSF55315">
    <property type="entry name" value="L30e-like"/>
    <property type="match status" value="1"/>
</dbReference>
<feature type="region of interest" description="Disordered" evidence="4">
    <location>
        <begin position="1"/>
        <end position="41"/>
    </location>
</feature>
<dbReference type="SMART" id="SM00967">
    <property type="entry name" value="SpoU_sub_bind"/>
    <property type="match status" value="1"/>
</dbReference>
<dbReference type="PANTHER" id="PTHR46429">
    <property type="entry name" value="23S RRNA (GUANOSINE-2'-O-)-METHYLTRANSFERASE RLMB"/>
    <property type="match status" value="1"/>
</dbReference>
<dbReference type="GO" id="GO:0008173">
    <property type="term" value="F:RNA methyltransferase activity"/>
    <property type="evidence" value="ECO:0007669"/>
    <property type="project" value="InterPro"/>
</dbReference>
<name>A0A7W6RZ94_9PROT</name>
<keyword evidence="2 6" id="KW-0489">Methyltransferase</keyword>
<dbReference type="Pfam" id="PF00588">
    <property type="entry name" value="SpoU_methylase"/>
    <property type="match status" value="1"/>
</dbReference>
<dbReference type="InterPro" id="IPR013123">
    <property type="entry name" value="SpoU_subst-bd"/>
</dbReference>
<dbReference type="FunFam" id="3.40.1280.10:FF:000008">
    <property type="entry name" value="Group 3 RNA methyltransferase TrmH"/>
    <property type="match status" value="1"/>
</dbReference>
<gene>
    <name evidence="6" type="ORF">GGD88_001597</name>
</gene>
<dbReference type="GO" id="GO:0032259">
    <property type="term" value="P:methylation"/>
    <property type="evidence" value="ECO:0007669"/>
    <property type="project" value="UniProtKB-KW"/>
</dbReference>
<dbReference type="EMBL" id="JACIGI010000010">
    <property type="protein sequence ID" value="MBB4285877.1"/>
    <property type="molecule type" value="Genomic_DNA"/>
</dbReference>
<dbReference type="Pfam" id="PF08032">
    <property type="entry name" value="SpoU_sub_bind"/>
    <property type="match status" value="1"/>
</dbReference>
<dbReference type="InterPro" id="IPR001537">
    <property type="entry name" value="SpoU_MeTrfase"/>
</dbReference>
<dbReference type="Gene3D" id="3.40.1280.10">
    <property type="match status" value="1"/>
</dbReference>
<proteinExistence type="inferred from homology"/>
<evidence type="ECO:0000256" key="2">
    <source>
        <dbReference type="ARBA" id="ARBA00022603"/>
    </source>
</evidence>
<organism evidence="6 7">
    <name type="scientific">Roseospira goensis</name>
    <dbReference type="NCBI Taxonomy" id="391922"/>
    <lineage>
        <taxon>Bacteria</taxon>
        <taxon>Pseudomonadati</taxon>
        <taxon>Pseudomonadota</taxon>
        <taxon>Alphaproteobacteria</taxon>
        <taxon>Rhodospirillales</taxon>
        <taxon>Rhodospirillaceae</taxon>
        <taxon>Roseospira</taxon>
    </lineage>
</organism>
<dbReference type="InterPro" id="IPR029026">
    <property type="entry name" value="tRNA_m1G_MTases_N"/>
</dbReference>
<reference evidence="6 7" key="1">
    <citation type="submission" date="2020-08" db="EMBL/GenBank/DDBJ databases">
        <title>Genome sequencing of Purple Non-Sulfur Bacteria from various extreme environments.</title>
        <authorList>
            <person name="Mayer M."/>
        </authorList>
    </citation>
    <scope>NUCLEOTIDE SEQUENCE [LARGE SCALE GENOMIC DNA]</scope>
    <source>
        <strain evidence="6 7">JA135</strain>
    </source>
</reference>